<name>A0A9Q3BLW3_9BASI</name>
<dbReference type="EMBL" id="AVOT02001650">
    <property type="protein sequence ID" value="MBW0467689.1"/>
    <property type="molecule type" value="Genomic_DNA"/>
</dbReference>
<accession>A0A9Q3BLW3</accession>
<comment type="caution">
    <text evidence="1">The sequence shown here is derived from an EMBL/GenBank/DDBJ whole genome shotgun (WGS) entry which is preliminary data.</text>
</comment>
<evidence type="ECO:0000313" key="1">
    <source>
        <dbReference type="EMBL" id="MBW0467689.1"/>
    </source>
</evidence>
<sequence>MENFNKELKMKSDEEEYEYFQQPPMKKLKNSHGCANLKEEFMNKEIIEDHERQKEEISPIEKEHMKSIKEYGLDPESPWRIDKDKEMDFYKGIFFKFYDEMSYWKIPTCEEEPDYLILPYIEFKSIYY</sequence>
<dbReference type="Proteomes" id="UP000765509">
    <property type="component" value="Unassembled WGS sequence"/>
</dbReference>
<gene>
    <name evidence="1" type="ORF">O181_007404</name>
</gene>
<reference evidence="1" key="1">
    <citation type="submission" date="2021-03" db="EMBL/GenBank/DDBJ databases">
        <title>Draft genome sequence of rust myrtle Austropuccinia psidii MF-1, a brazilian biotype.</title>
        <authorList>
            <person name="Quecine M.C."/>
            <person name="Pachon D.M.R."/>
            <person name="Bonatelli M.L."/>
            <person name="Correr F.H."/>
            <person name="Franceschini L.M."/>
            <person name="Leite T.F."/>
            <person name="Margarido G.R.A."/>
            <person name="Almeida C.A."/>
            <person name="Ferrarezi J.A."/>
            <person name="Labate C.A."/>
        </authorList>
    </citation>
    <scope>NUCLEOTIDE SEQUENCE</scope>
    <source>
        <strain evidence="1">MF-1</strain>
    </source>
</reference>
<dbReference type="AlphaFoldDB" id="A0A9Q3BLW3"/>
<organism evidence="1 2">
    <name type="scientific">Austropuccinia psidii MF-1</name>
    <dbReference type="NCBI Taxonomy" id="1389203"/>
    <lineage>
        <taxon>Eukaryota</taxon>
        <taxon>Fungi</taxon>
        <taxon>Dikarya</taxon>
        <taxon>Basidiomycota</taxon>
        <taxon>Pucciniomycotina</taxon>
        <taxon>Pucciniomycetes</taxon>
        <taxon>Pucciniales</taxon>
        <taxon>Sphaerophragmiaceae</taxon>
        <taxon>Austropuccinia</taxon>
    </lineage>
</organism>
<proteinExistence type="predicted"/>
<keyword evidence="2" id="KW-1185">Reference proteome</keyword>
<protein>
    <submittedName>
        <fullName evidence="1">Uncharacterized protein</fullName>
    </submittedName>
</protein>
<evidence type="ECO:0000313" key="2">
    <source>
        <dbReference type="Proteomes" id="UP000765509"/>
    </source>
</evidence>